<accession>A0A3S1BV16</accession>
<dbReference type="OrthoDB" id="6134577at2759"/>
<feature type="region of interest" description="Disordered" evidence="1">
    <location>
        <begin position="62"/>
        <end position="148"/>
    </location>
</feature>
<keyword evidence="3" id="KW-1185">Reference proteome</keyword>
<name>A0A3S1BV16_ELYCH</name>
<comment type="caution">
    <text evidence="2">The sequence shown here is derived from an EMBL/GenBank/DDBJ whole genome shotgun (WGS) entry which is preliminary data.</text>
</comment>
<sequence>MLPKEPQLAAMSVADDREEDLIDGAELPPAPSPDSTKSEPIRGVLSRAGESDVISIISEANSFKSSKSKKRVQFLPEGLMVRVREIPPRSNKSSSESDGSASDTSSESDGSEDESEDTSSGSRTPSPAQSVSATTFTTMPPLVWNPSNTAKGSYTVAKQTTRAFSTVAKITGIHHRTVSPASASGGAAKNSPRRARRTPSPKLEKRTKKTSPKLTEKTPVSVSIKSLEPPARSKSVRKSSQPRKDGKISPPTNTHKQTAKAKQSSVTTSNNIKFTTTATKVTLASRRVSSAPPVKLIPPKRGGYPSTGSTSVTLLPSTQTAGQQHQTPSSSMDRVGRAMQSLTMGQLYTIDGFIFPSHQAPEVHLPDVMAPYKTDGTGSNSGAVSRLLSPRRSLDSTVSLHGGINQQGQTPPMSATRKKRYAWQMAEGGAQSTLNNTPSIAQLWDHDTSNASRALSNGHSHRL</sequence>
<feature type="compositionally biased region" description="Polar residues" evidence="1">
    <location>
        <begin position="250"/>
        <end position="270"/>
    </location>
</feature>
<feature type="compositionally biased region" description="Basic residues" evidence="1">
    <location>
        <begin position="191"/>
        <end position="211"/>
    </location>
</feature>
<dbReference type="Proteomes" id="UP000271974">
    <property type="component" value="Unassembled WGS sequence"/>
</dbReference>
<reference evidence="2 3" key="1">
    <citation type="submission" date="2019-01" db="EMBL/GenBank/DDBJ databases">
        <title>A draft genome assembly of the solar-powered sea slug Elysia chlorotica.</title>
        <authorList>
            <person name="Cai H."/>
            <person name="Li Q."/>
            <person name="Fang X."/>
            <person name="Li J."/>
            <person name="Curtis N.E."/>
            <person name="Altenburger A."/>
            <person name="Shibata T."/>
            <person name="Feng M."/>
            <person name="Maeda T."/>
            <person name="Schwartz J.A."/>
            <person name="Shigenobu S."/>
            <person name="Lundholm N."/>
            <person name="Nishiyama T."/>
            <person name="Yang H."/>
            <person name="Hasebe M."/>
            <person name="Li S."/>
            <person name="Pierce S.K."/>
            <person name="Wang J."/>
        </authorList>
    </citation>
    <scope>NUCLEOTIDE SEQUENCE [LARGE SCALE GENOMIC DNA]</scope>
    <source>
        <strain evidence="2">EC2010</strain>
        <tissue evidence="2">Whole organism of an adult</tissue>
    </source>
</reference>
<evidence type="ECO:0000313" key="3">
    <source>
        <dbReference type="Proteomes" id="UP000271974"/>
    </source>
</evidence>
<feature type="compositionally biased region" description="Polar residues" evidence="1">
    <location>
        <begin position="123"/>
        <end position="138"/>
    </location>
</feature>
<feature type="region of interest" description="Disordered" evidence="1">
    <location>
        <begin position="15"/>
        <end position="50"/>
    </location>
</feature>
<organism evidence="2 3">
    <name type="scientific">Elysia chlorotica</name>
    <name type="common">Eastern emerald elysia</name>
    <name type="synonym">Sea slug</name>
    <dbReference type="NCBI Taxonomy" id="188477"/>
    <lineage>
        <taxon>Eukaryota</taxon>
        <taxon>Metazoa</taxon>
        <taxon>Spiralia</taxon>
        <taxon>Lophotrochozoa</taxon>
        <taxon>Mollusca</taxon>
        <taxon>Gastropoda</taxon>
        <taxon>Heterobranchia</taxon>
        <taxon>Euthyneura</taxon>
        <taxon>Panpulmonata</taxon>
        <taxon>Sacoglossa</taxon>
        <taxon>Placobranchoidea</taxon>
        <taxon>Plakobranchidae</taxon>
        <taxon>Elysia</taxon>
    </lineage>
</organism>
<feature type="compositionally biased region" description="Low complexity" evidence="1">
    <location>
        <begin position="93"/>
        <end position="108"/>
    </location>
</feature>
<protein>
    <submittedName>
        <fullName evidence="2">Uncharacterized protein</fullName>
    </submittedName>
</protein>
<feature type="region of interest" description="Disordered" evidence="1">
    <location>
        <begin position="175"/>
        <end position="270"/>
    </location>
</feature>
<dbReference type="EMBL" id="RQTK01000055">
    <property type="protein sequence ID" value="RUS89457.1"/>
    <property type="molecule type" value="Genomic_DNA"/>
</dbReference>
<dbReference type="AlphaFoldDB" id="A0A3S1BV16"/>
<evidence type="ECO:0000256" key="1">
    <source>
        <dbReference type="SAM" id="MobiDB-lite"/>
    </source>
</evidence>
<feature type="region of interest" description="Disordered" evidence="1">
    <location>
        <begin position="292"/>
        <end position="311"/>
    </location>
</feature>
<evidence type="ECO:0000313" key="2">
    <source>
        <dbReference type="EMBL" id="RUS89457.1"/>
    </source>
</evidence>
<proteinExistence type="predicted"/>
<gene>
    <name evidence="2" type="ORF">EGW08_002754</name>
</gene>